<organism evidence="2 3">
    <name type="scientific">Apiospora aurea</name>
    <dbReference type="NCBI Taxonomy" id="335848"/>
    <lineage>
        <taxon>Eukaryota</taxon>
        <taxon>Fungi</taxon>
        <taxon>Dikarya</taxon>
        <taxon>Ascomycota</taxon>
        <taxon>Pezizomycotina</taxon>
        <taxon>Sordariomycetes</taxon>
        <taxon>Xylariomycetidae</taxon>
        <taxon>Amphisphaeriales</taxon>
        <taxon>Apiosporaceae</taxon>
        <taxon>Apiospora</taxon>
    </lineage>
</organism>
<gene>
    <name evidence="2" type="ORF">PG986_012778</name>
</gene>
<reference evidence="2 3" key="1">
    <citation type="submission" date="2023-01" db="EMBL/GenBank/DDBJ databases">
        <title>Analysis of 21 Apiospora genomes using comparative genomics revels a genus with tremendous synthesis potential of carbohydrate active enzymes and secondary metabolites.</title>
        <authorList>
            <person name="Sorensen T."/>
        </authorList>
    </citation>
    <scope>NUCLEOTIDE SEQUENCE [LARGE SCALE GENOMIC DNA]</scope>
    <source>
        <strain evidence="2 3">CBS 24483</strain>
    </source>
</reference>
<proteinExistence type="predicted"/>
<accession>A0ABR1Q0Z6</accession>
<feature type="compositionally biased region" description="Basic and acidic residues" evidence="1">
    <location>
        <begin position="540"/>
        <end position="571"/>
    </location>
</feature>
<feature type="region of interest" description="Disordered" evidence="1">
    <location>
        <begin position="91"/>
        <end position="163"/>
    </location>
</feature>
<feature type="region of interest" description="Disordered" evidence="1">
    <location>
        <begin position="1"/>
        <end position="79"/>
    </location>
</feature>
<name>A0ABR1Q0Z6_9PEZI</name>
<evidence type="ECO:0000256" key="1">
    <source>
        <dbReference type="SAM" id="MobiDB-lite"/>
    </source>
</evidence>
<feature type="compositionally biased region" description="Polar residues" evidence="1">
    <location>
        <begin position="24"/>
        <end position="34"/>
    </location>
</feature>
<dbReference type="GeneID" id="92082062"/>
<feature type="compositionally biased region" description="Low complexity" evidence="1">
    <location>
        <begin position="144"/>
        <end position="155"/>
    </location>
</feature>
<protein>
    <submittedName>
        <fullName evidence="2">Uncharacterized protein</fullName>
    </submittedName>
</protein>
<feature type="region of interest" description="Disordered" evidence="1">
    <location>
        <begin position="662"/>
        <end position="775"/>
    </location>
</feature>
<feature type="compositionally biased region" description="Polar residues" evidence="1">
    <location>
        <begin position="572"/>
        <end position="585"/>
    </location>
</feature>
<dbReference type="Proteomes" id="UP001391051">
    <property type="component" value="Unassembled WGS sequence"/>
</dbReference>
<dbReference type="RefSeq" id="XP_066695696.1">
    <property type="nucleotide sequence ID" value="XM_066849000.1"/>
</dbReference>
<comment type="caution">
    <text evidence="2">The sequence shown here is derived from an EMBL/GenBank/DDBJ whole genome shotgun (WGS) entry which is preliminary data.</text>
</comment>
<evidence type="ECO:0000313" key="3">
    <source>
        <dbReference type="Proteomes" id="UP001391051"/>
    </source>
</evidence>
<feature type="compositionally biased region" description="Basic and acidic residues" evidence="1">
    <location>
        <begin position="765"/>
        <end position="775"/>
    </location>
</feature>
<feature type="region of interest" description="Disordered" evidence="1">
    <location>
        <begin position="597"/>
        <end position="619"/>
    </location>
</feature>
<sequence>MPTAHARKMRSNERALAPCPRDPSPSSSGATMAAQSADWPLASENSDATLGPAALERPKTRRSYTSQAGHPTPVLRDSQALNSHPVPEWQFHRPASARDQVRDGPTIPGAYDSVTTPSGSAAPSRAGETARPPTRFGMKRSFNSMGSISSESAGSDAPIGPPVRETSTNRIMNGLATGFSRGAQVFSSAGSFFPFMSESPSKARISAPYDFRHVASAEHGGGPMGGVDPGPDPDPEATLNQTHRVLLDVRTDSRINNHTSLPVAMPNVTSPIDESQFDAGYGHGSSRNSFNPFSSQTVTPATVQVRRPDQPPQLSASVPARCLASISVIPSKLSSSPWASLFRSLFWHNESKVISHQEAVWIALSVTLCFTSMTAVAITYARRVSSRVMANHLYGQREEEIGEMRDIIRHSISTPTRVHNSDPAIELDDMAQRRTSEAAAADQNERALRLSGGITTPEPVHIRQSSRIVAQGLTNLAAPPNSTQSKRASGIFDAESVRTALCAQSVIEARRVAAAPMRANGTPIGVARSDSLIRSIARRRGVDTRRDQQQEAAPSDDKNRAEDRNRSHSAESDNTVRTYESTNTEAPMIIVGLSREIESSHSPQLSEQSKDAEPLASSSDNLVSARIPHSVAVPDLSSGTKLPAMPAVDTNSTLASLISSYADDSERAPTARGASGAPYTTAYNSAPRPQEALGSHPVPRSVSSNNPYRRLMELPRPPQQIVTEVGTPDSQKSTERFPEYVDPGVAQDNDNAYTDTSGRRRRMTTIKERGEPMLA</sequence>
<evidence type="ECO:0000313" key="2">
    <source>
        <dbReference type="EMBL" id="KAK7943665.1"/>
    </source>
</evidence>
<dbReference type="EMBL" id="JAQQWE010000008">
    <property type="protein sequence ID" value="KAK7943665.1"/>
    <property type="molecule type" value="Genomic_DNA"/>
</dbReference>
<keyword evidence="3" id="KW-1185">Reference proteome</keyword>
<feature type="region of interest" description="Disordered" evidence="1">
    <location>
        <begin position="538"/>
        <end position="585"/>
    </location>
</feature>